<sequence length="232" mass="26841">MNIPEAIKTTLRFRQVPMTTHQIAYFIFFNRLLQATTSFEAMVQAVEEAVYQNPGFFDVTGDLVHMSNWQKNEQQIVERIFLTVQQAIGLFRELDPSKDCCNNVVLALLLYKRLSDIERSQQLGSPIVPRLWKFDRVANETMLSELSARVYEVMDYIERTDDRLANAFLFGKEQLNQMNSTCQLLKLQEVMHLLATLQLDEGHVPTPLFQAIFSRLFWNNVKDTSKELSAAV</sequence>
<reference evidence="1 2" key="1">
    <citation type="submission" date="2018-04" db="EMBL/GenBank/DDBJ databases">
        <title>Genomic Encyclopedia of Type Strains, Phase IV (KMG-IV): sequencing the most valuable type-strain genomes for metagenomic binning, comparative biology and taxonomic classification.</title>
        <authorList>
            <person name="Goeker M."/>
        </authorList>
    </citation>
    <scope>NUCLEOTIDE SEQUENCE [LARGE SCALE GENOMIC DNA]</scope>
    <source>
        <strain evidence="1 2">DSM 100231</strain>
    </source>
</reference>
<accession>A0A2U1B0W3</accession>
<dbReference type="Proteomes" id="UP000245466">
    <property type="component" value="Unassembled WGS sequence"/>
</dbReference>
<proteinExistence type="predicted"/>
<keyword evidence="2" id="KW-1185">Reference proteome</keyword>
<name>A0A2U1B0W3_9BACT</name>
<organism evidence="1 2">
    <name type="scientific">Pontibacter virosus</name>
    <dbReference type="NCBI Taxonomy" id="1765052"/>
    <lineage>
        <taxon>Bacteria</taxon>
        <taxon>Pseudomonadati</taxon>
        <taxon>Bacteroidota</taxon>
        <taxon>Cytophagia</taxon>
        <taxon>Cytophagales</taxon>
        <taxon>Hymenobacteraceae</taxon>
        <taxon>Pontibacter</taxon>
    </lineage>
</organism>
<dbReference type="EMBL" id="QEKI01000003">
    <property type="protein sequence ID" value="PVY42320.1"/>
    <property type="molecule type" value="Genomic_DNA"/>
</dbReference>
<protein>
    <submittedName>
        <fullName evidence="1">Uncharacterized protein</fullName>
    </submittedName>
</protein>
<evidence type="ECO:0000313" key="1">
    <source>
        <dbReference type="EMBL" id="PVY42320.1"/>
    </source>
</evidence>
<dbReference type="RefSeq" id="WP_116542488.1">
    <property type="nucleotide sequence ID" value="NZ_QEKI01000003.1"/>
</dbReference>
<dbReference type="AlphaFoldDB" id="A0A2U1B0W3"/>
<evidence type="ECO:0000313" key="2">
    <source>
        <dbReference type="Proteomes" id="UP000245466"/>
    </source>
</evidence>
<comment type="caution">
    <text evidence="1">The sequence shown here is derived from an EMBL/GenBank/DDBJ whole genome shotgun (WGS) entry which is preliminary data.</text>
</comment>
<dbReference type="OrthoDB" id="850171at2"/>
<gene>
    <name evidence="1" type="ORF">C8E01_103186</name>
</gene>